<dbReference type="RefSeq" id="WP_148623389.1">
    <property type="nucleotide sequence ID" value="NZ_SDGZ01000023.1"/>
</dbReference>
<evidence type="ECO:0000313" key="3">
    <source>
        <dbReference type="EMBL" id="TYC48211.1"/>
    </source>
</evidence>
<reference evidence="3 4" key="1">
    <citation type="submission" date="2019-01" db="EMBL/GenBank/DDBJ databases">
        <title>Weissella sp. nov., a novel lactic acid bacterium isolated from animal feces.</title>
        <authorList>
            <person name="Wang L.-T."/>
        </authorList>
    </citation>
    <scope>NUCLEOTIDE SEQUENCE [LARGE SCALE GENOMIC DNA]</scope>
    <source>
        <strain evidence="3 4">8H-2</strain>
    </source>
</reference>
<comment type="function">
    <text evidence="1">May bind long-chain fatty acids, such as palmitate, and may play a role in lipid transport or fatty acid metabolism.</text>
</comment>
<dbReference type="Proteomes" id="UP000371977">
    <property type="component" value="Unassembled WGS sequence"/>
</dbReference>
<name>A0A6C2C2G2_9LACO</name>
<dbReference type="EMBL" id="SDGZ01000023">
    <property type="protein sequence ID" value="TYC48211.1"/>
    <property type="molecule type" value="Genomic_DNA"/>
</dbReference>
<organism evidence="3 4">
    <name type="scientific">Weissella muntiaci</name>
    <dbReference type="NCBI Taxonomy" id="2508881"/>
    <lineage>
        <taxon>Bacteria</taxon>
        <taxon>Bacillati</taxon>
        <taxon>Bacillota</taxon>
        <taxon>Bacilli</taxon>
        <taxon>Lactobacillales</taxon>
        <taxon>Lactobacillaceae</taxon>
        <taxon>Weissella</taxon>
    </lineage>
</organism>
<dbReference type="PANTHER" id="PTHR33434">
    <property type="entry name" value="DEGV DOMAIN-CONTAINING PROTEIN DR_1986-RELATED"/>
    <property type="match status" value="1"/>
</dbReference>
<dbReference type="PROSITE" id="PS51482">
    <property type="entry name" value="DEGV"/>
    <property type="match status" value="1"/>
</dbReference>
<evidence type="ECO:0000256" key="1">
    <source>
        <dbReference type="ARBA" id="ARBA00003238"/>
    </source>
</evidence>
<gene>
    <name evidence="3" type="ORF">ESZ50_09535</name>
</gene>
<keyword evidence="4" id="KW-1185">Reference proteome</keyword>
<dbReference type="Gene3D" id="3.30.1180.10">
    <property type="match status" value="1"/>
</dbReference>
<dbReference type="InterPro" id="IPR050270">
    <property type="entry name" value="DegV_domain_contain"/>
</dbReference>
<dbReference type="PANTHER" id="PTHR33434:SF2">
    <property type="entry name" value="FATTY ACID-BINDING PROTEIN TM_1468"/>
    <property type="match status" value="1"/>
</dbReference>
<keyword evidence="2" id="KW-0446">Lipid-binding</keyword>
<sequence length="288" mass="31410">MKIAIVTDSTAYLTAEEVTENNINVIPIPFILDGEVFQEGVSISNSEFYERLAQSKSFPSTSQPSAGETVELYEKLRDAGYDTVIAIHLASTISGYVENVAALGDEIEGMHVYAYDSKITVRLMGALVIKAAQLANAGKEVAEIIATLDELQASMDEYLIVDDLQNLVRGGRLSNASAVIGSLLKVKPVLTFDDESDYIVPFEKVRSMKKAMARVEELFEQGRAKATYPLQATVYHTHAHEAGQAWREKIQAANPDMKIDFAEIGPVVGVHLGAGALALAWMRDINSL</sequence>
<protein>
    <submittedName>
        <fullName evidence="3">DegV family protein</fullName>
    </submittedName>
</protein>
<dbReference type="Pfam" id="PF02645">
    <property type="entry name" value="DegV"/>
    <property type="match status" value="1"/>
</dbReference>
<evidence type="ECO:0000313" key="4">
    <source>
        <dbReference type="Proteomes" id="UP000371977"/>
    </source>
</evidence>
<evidence type="ECO:0000256" key="2">
    <source>
        <dbReference type="ARBA" id="ARBA00023121"/>
    </source>
</evidence>
<dbReference type="AlphaFoldDB" id="A0A6C2C2G2"/>
<dbReference type="SUPFAM" id="SSF82549">
    <property type="entry name" value="DAK1/DegV-like"/>
    <property type="match status" value="1"/>
</dbReference>
<dbReference type="InterPro" id="IPR003797">
    <property type="entry name" value="DegV"/>
</dbReference>
<dbReference type="OrthoDB" id="9775494at2"/>
<accession>A0A6C2C2G2</accession>
<comment type="caution">
    <text evidence="3">The sequence shown here is derived from an EMBL/GenBank/DDBJ whole genome shotgun (WGS) entry which is preliminary data.</text>
</comment>
<dbReference type="NCBIfam" id="TIGR00762">
    <property type="entry name" value="DegV"/>
    <property type="match status" value="1"/>
</dbReference>
<dbReference type="Gene3D" id="3.40.50.10170">
    <property type="match status" value="1"/>
</dbReference>
<proteinExistence type="predicted"/>
<dbReference type="InterPro" id="IPR043168">
    <property type="entry name" value="DegV_C"/>
</dbReference>
<dbReference type="GO" id="GO:0008289">
    <property type="term" value="F:lipid binding"/>
    <property type="evidence" value="ECO:0007669"/>
    <property type="project" value="UniProtKB-KW"/>
</dbReference>